<keyword evidence="5" id="KW-1185">Reference proteome</keyword>
<dbReference type="InterPro" id="IPR050469">
    <property type="entry name" value="Diguanylate_Cyclase"/>
</dbReference>
<sequence length="401" mass="43955">MDFTTLYIVAFFDSIALCVIWGILALNYREIMAAWHWFLSSALWLLGGLLLASQRQTGLFVGGVSGNALMLAGFLQIYIGVRVFYRCDPGYRFVVPFFLFSVAAMLASFDSWAGRNPVYLATLAVPLFATARFLLQRNQFSPGRLIAAGGLIFGIFAMMGWFVMNVLYITNVYTGLDWYRLIASTSLAGQLFAALVWNFGLIVMAVDRLRGEVAKLANEDALTGLVNRRYVVDRLKSGDLAPSPAGASVLMIDVDHFKRINDAYGHAAGDACLGHIGNILKNCAGPNDVVARIAGDEFALFLPESSRAKAEALARVLIDCLSHNALIWRGERLFLSVSIGLSEWVPNRNGDVMEVLESADEALFKVKRDGRGTYLTGDLPGSASPNVKLINPVREIHQQAV</sequence>
<dbReference type="RefSeq" id="WP_160735268.1">
    <property type="nucleotide sequence ID" value="NZ_WTYT01000001.1"/>
</dbReference>
<dbReference type="GO" id="GO:1902201">
    <property type="term" value="P:negative regulation of bacterial-type flagellum-dependent cell motility"/>
    <property type="evidence" value="ECO:0007669"/>
    <property type="project" value="TreeGrafter"/>
</dbReference>
<dbReference type="InterPro" id="IPR000160">
    <property type="entry name" value="GGDEF_dom"/>
</dbReference>
<evidence type="ECO:0000256" key="1">
    <source>
        <dbReference type="ARBA" id="ARBA00012528"/>
    </source>
</evidence>
<dbReference type="OrthoDB" id="9812260at2"/>
<dbReference type="PANTHER" id="PTHR45138">
    <property type="entry name" value="REGULATORY COMPONENTS OF SENSORY TRANSDUCTION SYSTEM"/>
    <property type="match status" value="1"/>
</dbReference>
<proteinExistence type="predicted"/>
<reference evidence="4 5" key="1">
    <citation type="submission" date="2019-12" db="EMBL/GenBank/DDBJ databases">
        <title>Genomic-based taxomic classification of the family Erythrobacteraceae.</title>
        <authorList>
            <person name="Xu L."/>
        </authorList>
    </citation>
    <scope>NUCLEOTIDE SEQUENCE [LARGE SCALE GENOMIC DNA]</scope>
    <source>
        <strain evidence="4 5">LMG 29518</strain>
    </source>
</reference>
<dbReference type="CDD" id="cd01949">
    <property type="entry name" value="GGDEF"/>
    <property type="match status" value="1"/>
</dbReference>
<feature type="transmembrane region" description="Helical" evidence="2">
    <location>
        <begin position="181"/>
        <end position="206"/>
    </location>
</feature>
<evidence type="ECO:0000313" key="5">
    <source>
        <dbReference type="Proteomes" id="UP000438476"/>
    </source>
</evidence>
<feature type="transmembrane region" description="Helical" evidence="2">
    <location>
        <begin position="6"/>
        <end position="26"/>
    </location>
</feature>
<gene>
    <name evidence="4" type="ORF">GRI91_03875</name>
</gene>
<keyword evidence="2" id="KW-0472">Membrane</keyword>
<keyword evidence="2" id="KW-1133">Transmembrane helix</keyword>
<organism evidence="4 5">
    <name type="scientific">Altericroceibacterium endophyticum</name>
    <dbReference type="NCBI Taxonomy" id="1808508"/>
    <lineage>
        <taxon>Bacteria</taxon>
        <taxon>Pseudomonadati</taxon>
        <taxon>Pseudomonadota</taxon>
        <taxon>Alphaproteobacteria</taxon>
        <taxon>Sphingomonadales</taxon>
        <taxon>Erythrobacteraceae</taxon>
        <taxon>Altericroceibacterium</taxon>
    </lineage>
</organism>
<dbReference type="PANTHER" id="PTHR45138:SF24">
    <property type="entry name" value="DIGUANYLATE CYCLASE DGCC-RELATED"/>
    <property type="match status" value="1"/>
</dbReference>
<dbReference type="Proteomes" id="UP000438476">
    <property type="component" value="Unassembled WGS sequence"/>
</dbReference>
<feature type="domain" description="GGDEF" evidence="3">
    <location>
        <begin position="245"/>
        <end position="379"/>
    </location>
</feature>
<feature type="transmembrane region" description="Helical" evidence="2">
    <location>
        <begin position="93"/>
        <end position="112"/>
    </location>
</feature>
<feature type="transmembrane region" description="Helical" evidence="2">
    <location>
        <begin position="33"/>
        <end position="53"/>
    </location>
</feature>
<protein>
    <recommendedName>
        <fullName evidence="1">diguanylate cyclase</fullName>
        <ecNumber evidence="1">2.7.7.65</ecNumber>
    </recommendedName>
</protein>
<feature type="transmembrane region" description="Helical" evidence="2">
    <location>
        <begin position="118"/>
        <end position="135"/>
    </location>
</feature>
<dbReference type="Gene3D" id="3.30.70.270">
    <property type="match status" value="1"/>
</dbReference>
<dbReference type="InterPro" id="IPR029787">
    <property type="entry name" value="Nucleotide_cyclase"/>
</dbReference>
<dbReference type="NCBIfam" id="TIGR00254">
    <property type="entry name" value="GGDEF"/>
    <property type="match status" value="1"/>
</dbReference>
<dbReference type="SUPFAM" id="SSF55073">
    <property type="entry name" value="Nucleotide cyclase"/>
    <property type="match status" value="1"/>
</dbReference>
<dbReference type="GO" id="GO:0005886">
    <property type="term" value="C:plasma membrane"/>
    <property type="evidence" value="ECO:0007669"/>
    <property type="project" value="TreeGrafter"/>
</dbReference>
<accession>A0A6I4T3N1</accession>
<dbReference type="Pfam" id="PF00990">
    <property type="entry name" value="GGDEF"/>
    <property type="match status" value="1"/>
</dbReference>
<dbReference type="EMBL" id="WTYT01000001">
    <property type="protein sequence ID" value="MXO64889.1"/>
    <property type="molecule type" value="Genomic_DNA"/>
</dbReference>
<evidence type="ECO:0000256" key="2">
    <source>
        <dbReference type="SAM" id="Phobius"/>
    </source>
</evidence>
<dbReference type="GO" id="GO:0052621">
    <property type="term" value="F:diguanylate cyclase activity"/>
    <property type="evidence" value="ECO:0007669"/>
    <property type="project" value="UniProtKB-EC"/>
</dbReference>
<dbReference type="AlphaFoldDB" id="A0A6I4T3N1"/>
<feature type="transmembrane region" description="Helical" evidence="2">
    <location>
        <begin position="59"/>
        <end position="81"/>
    </location>
</feature>
<dbReference type="PROSITE" id="PS50887">
    <property type="entry name" value="GGDEF"/>
    <property type="match status" value="1"/>
</dbReference>
<evidence type="ECO:0000313" key="4">
    <source>
        <dbReference type="EMBL" id="MXO64889.1"/>
    </source>
</evidence>
<comment type="caution">
    <text evidence="4">The sequence shown here is derived from an EMBL/GenBank/DDBJ whole genome shotgun (WGS) entry which is preliminary data.</text>
</comment>
<keyword evidence="2" id="KW-0812">Transmembrane</keyword>
<dbReference type="EC" id="2.7.7.65" evidence="1"/>
<evidence type="ECO:0000259" key="3">
    <source>
        <dbReference type="PROSITE" id="PS50887"/>
    </source>
</evidence>
<dbReference type="SMART" id="SM00267">
    <property type="entry name" value="GGDEF"/>
    <property type="match status" value="1"/>
</dbReference>
<feature type="transmembrane region" description="Helical" evidence="2">
    <location>
        <begin position="147"/>
        <end position="169"/>
    </location>
</feature>
<name>A0A6I4T3N1_9SPHN</name>
<dbReference type="InterPro" id="IPR043128">
    <property type="entry name" value="Rev_trsase/Diguanyl_cyclase"/>
</dbReference>
<dbReference type="GO" id="GO:0043709">
    <property type="term" value="P:cell adhesion involved in single-species biofilm formation"/>
    <property type="evidence" value="ECO:0007669"/>
    <property type="project" value="TreeGrafter"/>
</dbReference>